<dbReference type="GO" id="GO:0000271">
    <property type="term" value="P:polysaccharide biosynthetic process"/>
    <property type="evidence" value="ECO:0007669"/>
    <property type="project" value="TreeGrafter"/>
</dbReference>
<comment type="cofactor">
    <cofactor evidence="1">
        <name>pyridoxal 5'-phosphate</name>
        <dbReference type="ChEBI" id="CHEBI:597326"/>
    </cofactor>
</comment>
<proteinExistence type="predicted"/>
<dbReference type="Pfam" id="PF01041">
    <property type="entry name" value="DegT_DnrJ_EryC1"/>
    <property type="match status" value="1"/>
</dbReference>
<dbReference type="AlphaFoldDB" id="A0A6V8NPW6"/>
<dbReference type="Gene3D" id="3.90.1150.10">
    <property type="entry name" value="Aspartate Aminotransferase, domain 1"/>
    <property type="match status" value="1"/>
</dbReference>
<dbReference type="PANTHER" id="PTHR30244">
    <property type="entry name" value="TRANSAMINASE"/>
    <property type="match status" value="1"/>
</dbReference>
<name>A0A6V8NPW6_9ACTN</name>
<protein>
    <submittedName>
        <fullName evidence="2">CDP-4-dehydro-6-deoxyglucose reductase, E1</fullName>
    </submittedName>
</protein>
<dbReference type="SUPFAM" id="SSF53383">
    <property type="entry name" value="PLP-dependent transferases"/>
    <property type="match status" value="1"/>
</dbReference>
<dbReference type="Proteomes" id="UP000580051">
    <property type="component" value="Unassembled WGS sequence"/>
</dbReference>
<accession>A0A6V8NPW6</accession>
<evidence type="ECO:0000256" key="1">
    <source>
        <dbReference type="ARBA" id="ARBA00001933"/>
    </source>
</evidence>
<feature type="non-terminal residue" evidence="2">
    <location>
        <position position="1"/>
    </location>
</feature>
<dbReference type="InterPro" id="IPR000653">
    <property type="entry name" value="DegT/StrS_aminotransferase"/>
</dbReference>
<gene>
    <name evidence="2" type="ORF">HKBW3S06_00651</name>
</gene>
<dbReference type="InterPro" id="IPR015424">
    <property type="entry name" value="PyrdxlP-dep_Trfase"/>
</dbReference>
<reference evidence="2 3" key="1">
    <citation type="journal article" date="2020" name="Front. Microbiol.">
        <title>Single-cell genomics of novel Actinobacteria with the Wood-Ljungdahl pathway discovered in a serpentinizing system.</title>
        <authorList>
            <person name="Merino N."/>
            <person name="Kawai M."/>
            <person name="Boyd E.S."/>
            <person name="Colman D.R."/>
            <person name="McGlynn S.E."/>
            <person name="Nealson K.H."/>
            <person name="Kurokawa K."/>
            <person name="Hongoh Y."/>
        </authorList>
    </citation>
    <scope>NUCLEOTIDE SEQUENCE [LARGE SCALE GENOMIC DNA]</scope>
    <source>
        <strain evidence="2 3">S06</strain>
    </source>
</reference>
<dbReference type="GO" id="GO:0008483">
    <property type="term" value="F:transaminase activity"/>
    <property type="evidence" value="ECO:0007669"/>
    <property type="project" value="TreeGrafter"/>
</dbReference>
<dbReference type="EMBL" id="BLRV01000047">
    <property type="protein sequence ID" value="GFP21424.1"/>
    <property type="molecule type" value="Genomic_DNA"/>
</dbReference>
<dbReference type="RefSeq" id="WP_176226557.1">
    <property type="nucleotide sequence ID" value="NZ_BLRV01000047.1"/>
</dbReference>
<evidence type="ECO:0000313" key="2">
    <source>
        <dbReference type="EMBL" id="GFP21424.1"/>
    </source>
</evidence>
<sequence>TMEFQAALAIVQLEKVDWIIRKRQDNVKFLNTNLKKYEEILQLPLYSDEIDYLAYPLVIKNSKISRKELRMKLETAGIETRPLFGCIPTQQPAYAYLKADYEGKLPNAEWVGRNGFYIGCHQYLEQADLDSIVEIFEKVLNHLMLKSGI</sequence>
<dbReference type="GO" id="GO:0030170">
    <property type="term" value="F:pyridoxal phosphate binding"/>
    <property type="evidence" value="ECO:0007669"/>
    <property type="project" value="TreeGrafter"/>
</dbReference>
<organism evidence="2 3">
    <name type="scientific">Candidatus Hakubella thermalkaliphila</name>
    <dbReference type="NCBI Taxonomy" id="2754717"/>
    <lineage>
        <taxon>Bacteria</taxon>
        <taxon>Bacillati</taxon>
        <taxon>Actinomycetota</taxon>
        <taxon>Actinomycetota incertae sedis</taxon>
        <taxon>Candidatus Hakubellales</taxon>
        <taxon>Candidatus Hakubellaceae</taxon>
        <taxon>Candidatus Hakubella</taxon>
    </lineage>
</organism>
<comment type="caution">
    <text evidence="2">The sequence shown here is derived from an EMBL/GenBank/DDBJ whole genome shotgun (WGS) entry which is preliminary data.</text>
</comment>
<evidence type="ECO:0000313" key="3">
    <source>
        <dbReference type="Proteomes" id="UP000580051"/>
    </source>
</evidence>
<dbReference type="PANTHER" id="PTHR30244:SF34">
    <property type="entry name" value="DTDP-4-AMINO-4,6-DIDEOXYGALACTOSE TRANSAMINASE"/>
    <property type="match status" value="1"/>
</dbReference>
<dbReference type="InterPro" id="IPR015422">
    <property type="entry name" value="PyrdxlP-dep_Trfase_small"/>
</dbReference>